<keyword evidence="2" id="KW-1185">Reference proteome</keyword>
<dbReference type="SUPFAM" id="SSF52047">
    <property type="entry name" value="RNI-like"/>
    <property type="match status" value="1"/>
</dbReference>
<evidence type="ECO:0000313" key="1">
    <source>
        <dbReference type="EMBL" id="KAF9497512.1"/>
    </source>
</evidence>
<dbReference type="EMBL" id="MU154543">
    <property type="protein sequence ID" value="KAF9497512.1"/>
    <property type="molecule type" value="Genomic_DNA"/>
</dbReference>
<evidence type="ECO:0008006" key="3">
    <source>
        <dbReference type="Google" id="ProtNLM"/>
    </source>
</evidence>
<sequence>MAHLPLELFPVIFENILKPSQLATCCLISKAASSFAIPLLYDRILIYAWHKGAKIKVVQVFNTLAKRRNLARYVHSLELRDFPKGPEIDVYGVAVFLRALDNCINLQRCIWTRDGSLNNEILQSLSALPQLQSLTINGHSARFYDARCLLNIRGLRDICVIMPSAEVVRVLVEWAELNASTLRGLEIICKTSPLITNEHLGFIACSCINLERLRLVGCSKVSHDGVSSFLHSNRIPMVELALEGLSSSFKWVDLSLKPHNNLTRMRSITLSIGGEAESDFSQWVNAVAPLLRSAPLEEMQIYSTGPRPGDPTDNELWSRLITPHAARLTRFSVHRMLLLPITIEDICTRCSQLEQLFIAVPYAIFDSLGPLLASARNLRTLHLNFPQTFGDPPLVPPDKAAALVRQCSSTLTQLGCNTKVWQVVRHIRTDDQGNSYIERSLGKYEKPDIPEQFLVVHT</sequence>
<organism evidence="1 2">
    <name type="scientific">Pleurotus eryngii</name>
    <name type="common">Boletus of the steppes</name>
    <dbReference type="NCBI Taxonomy" id="5323"/>
    <lineage>
        <taxon>Eukaryota</taxon>
        <taxon>Fungi</taxon>
        <taxon>Dikarya</taxon>
        <taxon>Basidiomycota</taxon>
        <taxon>Agaricomycotina</taxon>
        <taxon>Agaricomycetes</taxon>
        <taxon>Agaricomycetidae</taxon>
        <taxon>Agaricales</taxon>
        <taxon>Pleurotineae</taxon>
        <taxon>Pleurotaceae</taxon>
        <taxon>Pleurotus</taxon>
    </lineage>
</organism>
<dbReference type="AlphaFoldDB" id="A0A9P6DAI3"/>
<gene>
    <name evidence="1" type="ORF">BDN71DRAFT_1414028</name>
</gene>
<comment type="caution">
    <text evidence="1">The sequence shown here is derived from an EMBL/GenBank/DDBJ whole genome shotgun (WGS) entry which is preliminary data.</text>
</comment>
<proteinExistence type="predicted"/>
<evidence type="ECO:0000313" key="2">
    <source>
        <dbReference type="Proteomes" id="UP000807025"/>
    </source>
</evidence>
<dbReference type="InterPro" id="IPR032675">
    <property type="entry name" value="LRR_dom_sf"/>
</dbReference>
<dbReference type="Gene3D" id="3.80.10.10">
    <property type="entry name" value="Ribonuclease Inhibitor"/>
    <property type="match status" value="1"/>
</dbReference>
<dbReference type="OrthoDB" id="2585512at2759"/>
<protein>
    <recommendedName>
        <fullName evidence="3">F-box domain-containing protein</fullName>
    </recommendedName>
</protein>
<reference evidence="1" key="1">
    <citation type="submission" date="2020-11" db="EMBL/GenBank/DDBJ databases">
        <authorList>
            <consortium name="DOE Joint Genome Institute"/>
            <person name="Ahrendt S."/>
            <person name="Riley R."/>
            <person name="Andreopoulos W."/>
            <person name="Labutti K."/>
            <person name="Pangilinan J."/>
            <person name="Ruiz-Duenas F.J."/>
            <person name="Barrasa J.M."/>
            <person name="Sanchez-Garcia M."/>
            <person name="Camarero S."/>
            <person name="Miyauchi S."/>
            <person name="Serrano A."/>
            <person name="Linde D."/>
            <person name="Babiker R."/>
            <person name="Drula E."/>
            <person name="Ayuso-Fernandez I."/>
            <person name="Pacheco R."/>
            <person name="Padilla G."/>
            <person name="Ferreira P."/>
            <person name="Barriuso J."/>
            <person name="Kellner H."/>
            <person name="Castanera R."/>
            <person name="Alfaro M."/>
            <person name="Ramirez L."/>
            <person name="Pisabarro A.G."/>
            <person name="Kuo A."/>
            <person name="Tritt A."/>
            <person name="Lipzen A."/>
            <person name="He G."/>
            <person name="Yan M."/>
            <person name="Ng V."/>
            <person name="Cullen D."/>
            <person name="Martin F."/>
            <person name="Rosso M.-N."/>
            <person name="Henrissat B."/>
            <person name="Hibbett D."/>
            <person name="Martinez A.T."/>
            <person name="Grigoriev I.V."/>
        </authorList>
    </citation>
    <scope>NUCLEOTIDE SEQUENCE</scope>
    <source>
        <strain evidence="1">ATCC 90797</strain>
    </source>
</reference>
<name>A0A9P6DAI3_PLEER</name>
<accession>A0A9P6DAI3</accession>
<dbReference type="Proteomes" id="UP000807025">
    <property type="component" value="Unassembled WGS sequence"/>
</dbReference>